<gene>
    <name evidence="1" type="ORF">A2765_02570</name>
</gene>
<reference evidence="1 2" key="1">
    <citation type="journal article" date="2016" name="Nat. Commun.">
        <title>Thousands of microbial genomes shed light on interconnected biogeochemical processes in an aquifer system.</title>
        <authorList>
            <person name="Anantharaman K."/>
            <person name="Brown C.T."/>
            <person name="Hug L.A."/>
            <person name="Sharon I."/>
            <person name="Castelle C.J."/>
            <person name="Probst A.J."/>
            <person name="Thomas B.C."/>
            <person name="Singh A."/>
            <person name="Wilkins M.J."/>
            <person name="Karaoz U."/>
            <person name="Brodie E.L."/>
            <person name="Williams K.H."/>
            <person name="Hubbard S.S."/>
            <person name="Banfield J.F."/>
        </authorList>
    </citation>
    <scope>NUCLEOTIDE SEQUENCE [LARGE SCALE GENOMIC DNA]</scope>
</reference>
<dbReference type="SMART" id="SM01236">
    <property type="entry name" value="Haem_oxygenase_2"/>
    <property type="match status" value="1"/>
</dbReference>
<sequence length="230" mass="27125">MQDFLRLWDHDYARAAQAIALFDQTKPLEWTPAQQEFFARALYHSRGHFYKFLWYLGSISPSKECKEVILANIKDEFGICADGVSRFSHEQLYWNFAEAVGLDKNTLIREEVLAEATNLPFIREFNEGHLDYILTQPWNYVWAAFSAYERLDNLDYENLYRLAVRLGVSGKALVFYEVHREVEHYEAATPLLEEIWRRNPDAVRGGFEFIASHQIKVWQRMSDAVLEFRE</sequence>
<accession>A0A1F6DC44</accession>
<evidence type="ECO:0008006" key="3">
    <source>
        <dbReference type="Google" id="ProtNLM"/>
    </source>
</evidence>
<organism evidence="1 2">
    <name type="scientific">Candidatus Kaiserbacteria bacterium RIFCSPHIGHO2_01_FULL_56_24</name>
    <dbReference type="NCBI Taxonomy" id="1798487"/>
    <lineage>
        <taxon>Bacteria</taxon>
        <taxon>Candidatus Kaiseribacteriota</taxon>
    </lineage>
</organism>
<dbReference type="Pfam" id="PF14518">
    <property type="entry name" value="Haem_oxygenas_2"/>
    <property type="match status" value="1"/>
</dbReference>
<evidence type="ECO:0000313" key="1">
    <source>
        <dbReference type="EMBL" id="OGG58582.1"/>
    </source>
</evidence>
<protein>
    <recommendedName>
        <fullName evidence="3">Thiaminase-2/PQQC domain-containing protein</fullName>
    </recommendedName>
</protein>
<name>A0A1F6DC44_9BACT</name>
<dbReference type="EMBL" id="MFLA01000032">
    <property type="protein sequence ID" value="OGG58582.1"/>
    <property type="molecule type" value="Genomic_DNA"/>
</dbReference>
<dbReference type="Proteomes" id="UP000176377">
    <property type="component" value="Unassembled WGS sequence"/>
</dbReference>
<dbReference type="InterPro" id="IPR016084">
    <property type="entry name" value="Haem_Oase-like_multi-hlx"/>
</dbReference>
<dbReference type="SUPFAM" id="SSF48613">
    <property type="entry name" value="Heme oxygenase-like"/>
    <property type="match status" value="1"/>
</dbReference>
<comment type="caution">
    <text evidence="1">The sequence shown here is derived from an EMBL/GenBank/DDBJ whole genome shotgun (WGS) entry which is preliminary data.</text>
</comment>
<proteinExistence type="predicted"/>
<dbReference type="AlphaFoldDB" id="A0A1F6DC44"/>
<evidence type="ECO:0000313" key="2">
    <source>
        <dbReference type="Proteomes" id="UP000176377"/>
    </source>
</evidence>
<dbReference type="Gene3D" id="1.20.910.10">
    <property type="entry name" value="Heme oxygenase-like"/>
    <property type="match status" value="1"/>
</dbReference>